<feature type="compositionally biased region" description="Basic residues" evidence="1">
    <location>
        <begin position="176"/>
        <end position="186"/>
    </location>
</feature>
<proteinExistence type="predicted"/>
<dbReference type="Pfam" id="PF14383">
    <property type="entry name" value="VARLMGL"/>
    <property type="match status" value="1"/>
</dbReference>
<evidence type="ECO:0000256" key="1">
    <source>
        <dbReference type="SAM" id="MobiDB-lite"/>
    </source>
</evidence>
<organism evidence="3 4">
    <name type="scientific">Erythroxylum novogranatense</name>
    <dbReference type="NCBI Taxonomy" id="1862640"/>
    <lineage>
        <taxon>Eukaryota</taxon>
        <taxon>Viridiplantae</taxon>
        <taxon>Streptophyta</taxon>
        <taxon>Embryophyta</taxon>
        <taxon>Tracheophyta</taxon>
        <taxon>Spermatophyta</taxon>
        <taxon>Magnoliopsida</taxon>
        <taxon>eudicotyledons</taxon>
        <taxon>Gunneridae</taxon>
        <taxon>Pentapetalae</taxon>
        <taxon>rosids</taxon>
        <taxon>fabids</taxon>
        <taxon>Malpighiales</taxon>
        <taxon>Erythroxylaceae</taxon>
        <taxon>Erythroxylum</taxon>
    </lineage>
</organism>
<feature type="compositionally biased region" description="Basic and acidic residues" evidence="1">
    <location>
        <begin position="221"/>
        <end position="232"/>
    </location>
</feature>
<dbReference type="PANTHER" id="PTHR35499:SF4">
    <property type="entry name" value="ALC-INTERACTING PROTEIN 1"/>
    <property type="match status" value="1"/>
</dbReference>
<gene>
    <name evidence="3" type="ORF">K2173_008426</name>
</gene>
<accession>A0AAV8UC96</accession>
<dbReference type="InterPro" id="IPR032795">
    <property type="entry name" value="DUF3741-assoc"/>
</dbReference>
<sequence length="363" mass="41436">MMRNSRRQCSGCFSGVVRLLLCKGSPQTHPSDQIGGSIELDQVQVKKDRSVQEIESKAPVSSTPNVVARLMGLDSLPETCLCAKGRNLDSVPRSRSVNFMDYLLELDLEQAQHRRVRTSVSFREPTLASQGNYDLLVLYLDKEHKSEKMEHKHRKPEVGESRNDDRKSKNRETSYAKKHKNHGNKKKVSDKQFSRFNRCQEGRVSQPVVSPGTKRAQRQCSSEKLKAKRPEKPINQKEVLVESKFMKKMKNHRATKEVQTLECSSEASCPVSVSDDSTRSKKLHSKKKPSSKATNPETAVKTFYESWKKQTVEQSIKVYKLTEEEVKESNWRVSNAESAEICAEFGQEFLDLLLYQVVEELVN</sequence>
<dbReference type="Proteomes" id="UP001159364">
    <property type="component" value="Linkage Group LG08"/>
</dbReference>
<feature type="compositionally biased region" description="Basic and acidic residues" evidence="1">
    <location>
        <begin position="146"/>
        <end position="175"/>
    </location>
</feature>
<reference evidence="3 4" key="1">
    <citation type="submission" date="2021-09" db="EMBL/GenBank/DDBJ databases">
        <title>Genomic insights and catalytic innovation underlie evolution of tropane alkaloids biosynthesis.</title>
        <authorList>
            <person name="Wang Y.-J."/>
            <person name="Tian T."/>
            <person name="Huang J.-P."/>
            <person name="Huang S.-X."/>
        </authorList>
    </citation>
    <scope>NUCLEOTIDE SEQUENCE [LARGE SCALE GENOMIC DNA]</scope>
    <source>
        <strain evidence="3">KIB-2018</strain>
        <tissue evidence="3">Leaf</tissue>
    </source>
</reference>
<feature type="region of interest" description="Disordered" evidence="1">
    <location>
        <begin position="146"/>
        <end position="232"/>
    </location>
</feature>
<feature type="domain" description="DUF3741" evidence="2">
    <location>
        <begin position="54"/>
        <end position="78"/>
    </location>
</feature>
<name>A0AAV8UC96_9ROSI</name>
<dbReference type="EMBL" id="JAIWQS010000008">
    <property type="protein sequence ID" value="KAJ8898932.1"/>
    <property type="molecule type" value="Genomic_DNA"/>
</dbReference>
<dbReference type="PANTHER" id="PTHR35499">
    <property type="entry name" value="OS05G0128300 PROTEIN"/>
    <property type="match status" value="1"/>
</dbReference>
<comment type="caution">
    <text evidence="3">The sequence shown here is derived from an EMBL/GenBank/DDBJ whole genome shotgun (WGS) entry which is preliminary data.</text>
</comment>
<feature type="region of interest" description="Disordered" evidence="1">
    <location>
        <begin position="269"/>
        <end position="297"/>
    </location>
</feature>
<protein>
    <recommendedName>
        <fullName evidence="2">DUF3741 domain-containing protein</fullName>
    </recommendedName>
</protein>
<keyword evidence="4" id="KW-1185">Reference proteome</keyword>
<evidence type="ECO:0000313" key="3">
    <source>
        <dbReference type="EMBL" id="KAJ8898932.1"/>
    </source>
</evidence>
<dbReference type="AlphaFoldDB" id="A0AAV8UC96"/>
<evidence type="ECO:0000259" key="2">
    <source>
        <dbReference type="Pfam" id="PF14383"/>
    </source>
</evidence>
<feature type="compositionally biased region" description="Basic and acidic residues" evidence="1">
    <location>
        <begin position="187"/>
        <end position="201"/>
    </location>
</feature>
<evidence type="ECO:0000313" key="4">
    <source>
        <dbReference type="Proteomes" id="UP001159364"/>
    </source>
</evidence>
<feature type="compositionally biased region" description="Basic residues" evidence="1">
    <location>
        <begin position="280"/>
        <end position="290"/>
    </location>
</feature>